<evidence type="ECO:0000313" key="2">
    <source>
        <dbReference type="Proteomes" id="UP000054538"/>
    </source>
</evidence>
<evidence type="ECO:0000313" key="1">
    <source>
        <dbReference type="EMBL" id="KIK92574.1"/>
    </source>
</evidence>
<name>A0A0D0DZJ9_9AGAM</name>
<accession>A0A0D0DZJ9</accession>
<gene>
    <name evidence="1" type="ORF">PAXRUDRAFT_13156</name>
</gene>
<dbReference type="InParanoid" id="A0A0D0DZJ9"/>
<proteinExistence type="predicted"/>
<protein>
    <submittedName>
        <fullName evidence="1">Uncharacterized protein</fullName>
    </submittedName>
</protein>
<reference evidence="2" key="2">
    <citation type="submission" date="2015-01" db="EMBL/GenBank/DDBJ databases">
        <title>Evolutionary Origins and Diversification of the Mycorrhizal Mutualists.</title>
        <authorList>
            <consortium name="DOE Joint Genome Institute"/>
            <consortium name="Mycorrhizal Genomics Consortium"/>
            <person name="Kohler A."/>
            <person name="Kuo A."/>
            <person name="Nagy L.G."/>
            <person name="Floudas D."/>
            <person name="Copeland A."/>
            <person name="Barry K.W."/>
            <person name="Cichocki N."/>
            <person name="Veneault-Fourrey C."/>
            <person name="LaButti K."/>
            <person name="Lindquist E.A."/>
            <person name="Lipzen A."/>
            <person name="Lundell T."/>
            <person name="Morin E."/>
            <person name="Murat C."/>
            <person name="Riley R."/>
            <person name="Ohm R."/>
            <person name="Sun H."/>
            <person name="Tunlid A."/>
            <person name="Henrissat B."/>
            <person name="Grigoriev I.V."/>
            <person name="Hibbett D.S."/>
            <person name="Martin F."/>
        </authorList>
    </citation>
    <scope>NUCLEOTIDE SEQUENCE [LARGE SCALE GENOMIC DNA]</scope>
    <source>
        <strain evidence="2">Ve08.2h10</strain>
    </source>
</reference>
<dbReference type="HOGENOM" id="CLU_2306960_0_0_1"/>
<reference evidence="1 2" key="1">
    <citation type="submission" date="2014-04" db="EMBL/GenBank/DDBJ databases">
        <authorList>
            <consortium name="DOE Joint Genome Institute"/>
            <person name="Kuo A."/>
            <person name="Kohler A."/>
            <person name="Jargeat P."/>
            <person name="Nagy L.G."/>
            <person name="Floudas D."/>
            <person name="Copeland A."/>
            <person name="Barry K.W."/>
            <person name="Cichocki N."/>
            <person name="Veneault-Fourrey C."/>
            <person name="LaButti K."/>
            <person name="Lindquist E.A."/>
            <person name="Lipzen A."/>
            <person name="Lundell T."/>
            <person name="Morin E."/>
            <person name="Murat C."/>
            <person name="Sun H."/>
            <person name="Tunlid A."/>
            <person name="Henrissat B."/>
            <person name="Grigoriev I.V."/>
            <person name="Hibbett D.S."/>
            <person name="Martin F."/>
            <person name="Nordberg H.P."/>
            <person name="Cantor M.N."/>
            <person name="Hua S.X."/>
        </authorList>
    </citation>
    <scope>NUCLEOTIDE SEQUENCE [LARGE SCALE GENOMIC DNA]</scope>
    <source>
        <strain evidence="1 2">Ve08.2h10</strain>
    </source>
</reference>
<dbReference type="EMBL" id="KN825265">
    <property type="protein sequence ID" value="KIK92574.1"/>
    <property type="molecule type" value="Genomic_DNA"/>
</dbReference>
<keyword evidence="2" id="KW-1185">Reference proteome</keyword>
<sequence>MGHPIPYEPSPTWPAHTPWLTFLSPPIAPWSSSMGHPVPYEPSSHGLPHVPLTIKPLGPAMTFGPLSLSHLILPPTPLPGPSITSLMFALLSLSQAMALKLPPLGPPVSHTFA</sequence>
<dbReference type="AlphaFoldDB" id="A0A0D0DZJ9"/>
<organism evidence="1 2">
    <name type="scientific">Paxillus rubicundulus Ve08.2h10</name>
    <dbReference type="NCBI Taxonomy" id="930991"/>
    <lineage>
        <taxon>Eukaryota</taxon>
        <taxon>Fungi</taxon>
        <taxon>Dikarya</taxon>
        <taxon>Basidiomycota</taxon>
        <taxon>Agaricomycotina</taxon>
        <taxon>Agaricomycetes</taxon>
        <taxon>Agaricomycetidae</taxon>
        <taxon>Boletales</taxon>
        <taxon>Paxilineae</taxon>
        <taxon>Paxillaceae</taxon>
        <taxon>Paxillus</taxon>
    </lineage>
</organism>
<dbReference type="Proteomes" id="UP000054538">
    <property type="component" value="Unassembled WGS sequence"/>
</dbReference>